<accession>A0ABS7DI01</accession>
<protein>
    <submittedName>
        <fullName evidence="1">Uncharacterized protein</fullName>
    </submittedName>
</protein>
<comment type="caution">
    <text evidence="1">The sequence shown here is derived from an EMBL/GenBank/DDBJ whole genome shotgun (WGS) entry which is preliminary data.</text>
</comment>
<dbReference type="EMBL" id="JAGFNY010000011">
    <property type="protein sequence ID" value="MBW7570166.1"/>
    <property type="molecule type" value="Genomic_DNA"/>
</dbReference>
<dbReference type="RefSeq" id="WP_219937386.1">
    <property type="nucleotide sequence ID" value="NZ_JAGFNY010000011.1"/>
</dbReference>
<dbReference type="Proteomes" id="UP000731465">
    <property type="component" value="Unassembled WGS sequence"/>
</dbReference>
<proteinExistence type="predicted"/>
<sequence length="147" mass="15334">MPVAVLAPLKPDVVVVLADTADPLNGLFCNVLALAADAGVFEEAEVLADAVLTVDLDNVEAVAAVLDENRLDPAVTPVDTAGFATAFNVEVLLNAEDELCAVPPNVVRAPKEEDVLETAVFFSSLDVEFGGENLFSLLSVNAITTKP</sequence>
<name>A0ABS7DI01_9GAMM</name>
<gene>
    <name evidence="1" type="ORF">J5V48_04585</name>
</gene>
<keyword evidence="2" id="KW-1185">Reference proteome</keyword>
<evidence type="ECO:0000313" key="1">
    <source>
        <dbReference type="EMBL" id="MBW7570166.1"/>
    </source>
</evidence>
<organism evidence="1 2">
    <name type="scientific">Succinivibrio faecicola</name>
    <dbReference type="NCBI Taxonomy" id="2820300"/>
    <lineage>
        <taxon>Bacteria</taxon>
        <taxon>Pseudomonadati</taxon>
        <taxon>Pseudomonadota</taxon>
        <taxon>Gammaproteobacteria</taxon>
        <taxon>Aeromonadales</taxon>
        <taxon>Succinivibrionaceae</taxon>
        <taxon>Succinivibrio</taxon>
    </lineage>
</organism>
<evidence type="ECO:0000313" key="2">
    <source>
        <dbReference type="Proteomes" id="UP000731465"/>
    </source>
</evidence>
<reference evidence="1 2" key="1">
    <citation type="submission" date="2021-03" db="EMBL/GenBank/DDBJ databases">
        <title>Succinivibrio sp. nov. isolated from feces of cow.</title>
        <authorList>
            <person name="Choi J.-Y."/>
        </authorList>
    </citation>
    <scope>NUCLEOTIDE SEQUENCE [LARGE SCALE GENOMIC DNA]</scope>
    <source>
        <strain evidence="1 2">AGMB01872</strain>
    </source>
</reference>